<dbReference type="EMBL" id="CM056743">
    <property type="protein sequence ID" value="KAJ8672346.1"/>
    <property type="molecule type" value="Genomic_DNA"/>
</dbReference>
<gene>
    <name evidence="1" type="ORF">QAD02_003605</name>
</gene>
<accession>A0ACC2NN66</accession>
<name>A0ACC2NN66_9HYME</name>
<organism evidence="1 2">
    <name type="scientific">Eretmocerus hayati</name>
    <dbReference type="NCBI Taxonomy" id="131215"/>
    <lineage>
        <taxon>Eukaryota</taxon>
        <taxon>Metazoa</taxon>
        <taxon>Ecdysozoa</taxon>
        <taxon>Arthropoda</taxon>
        <taxon>Hexapoda</taxon>
        <taxon>Insecta</taxon>
        <taxon>Pterygota</taxon>
        <taxon>Neoptera</taxon>
        <taxon>Endopterygota</taxon>
        <taxon>Hymenoptera</taxon>
        <taxon>Apocrita</taxon>
        <taxon>Proctotrupomorpha</taxon>
        <taxon>Chalcidoidea</taxon>
        <taxon>Aphelinidae</taxon>
        <taxon>Aphelininae</taxon>
        <taxon>Eretmocerus</taxon>
    </lineage>
</organism>
<proteinExistence type="predicted"/>
<evidence type="ECO:0000313" key="2">
    <source>
        <dbReference type="Proteomes" id="UP001239111"/>
    </source>
</evidence>
<feature type="non-terminal residue" evidence="1">
    <location>
        <position position="117"/>
    </location>
</feature>
<protein>
    <submittedName>
        <fullName evidence="1">Uncharacterized protein</fullName>
    </submittedName>
</protein>
<evidence type="ECO:0000313" key="1">
    <source>
        <dbReference type="EMBL" id="KAJ8672346.1"/>
    </source>
</evidence>
<comment type="caution">
    <text evidence="1">The sequence shown here is derived from an EMBL/GenBank/DDBJ whole genome shotgun (WGS) entry which is preliminary data.</text>
</comment>
<reference evidence="1" key="1">
    <citation type="submission" date="2023-04" db="EMBL/GenBank/DDBJ databases">
        <title>A chromosome-level genome assembly of the parasitoid wasp Eretmocerus hayati.</title>
        <authorList>
            <person name="Zhong Y."/>
            <person name="Liu S."/>
            <person name="Liu Y."/>
        </authorList>
    </citation>
    <scope>NUCLEOTIDE SEQUENCE</scope>
    <source>
        <strain evidence="1">ZJU_SS_LIU_2023</strain>
    </source>
</reference>
<sequence>MQRRTYWYYHVCAILNKVKSLNGRTYFFDIEHEQRRKDQLKRLYNRTVEEVDEELFLMAEMKKIEQRKKERDRKTQDLQKLITAADHQTELRRSEKKSSKKNTNCSRNKSCRIDPSH</sequence>
<dbReference type="Proteomes" id="UP001239111">
    <property type="component" value="Chromosome 3"/>
</dbReference>
<keyword evidence="2" id="KW-1185">Reference proteome</keyword>